<evidence type="ECO:0000256" key="3">
    <source>
        <dbReference type="ARBA" id="ARBA00022840"/>
    </source>
</evidence>
<keyword evidence="3" id="KW-0067">ATP-binding</keyword>
<keyword evidence="4" id="KW-0030">Aminoacyl-tRNA synthetase</keyword>
<dbReference type="Proteomes" id="UP001157017">
    <property type="component" value="Unassembled WGS sequence"/>
</dbReference>
<accession>A0ABQ6JBK5</accession>
<evidence type="ECO:0000313" key="6">
    <source>
        <dbReference type="Proteomes" id="UP001157017"/>
    </source>
</evidence>
<evidence type="ECO:0000256" key="1">
    <source>
        <dbReference type="ARBA" id="ARBA00022598"/>
    </source>
</evidence>
<dbReference type="Gene3D" id="3.40.50.620">
    <property type="entry name" value="HUPs"/>
    <property type="match status" value="1"/>
</dbReference>
<dbReference type="InterPro" id="IPR014729">
    <property type="entry name" value="Rossmann-like_a/b/a_fold"/>
</dbReference>
<dbReference type="SUPFAM" id="SSF52374">
    <property type="entry name" value="Nucleotidylyl transferase"/>
    <property type="match status" value="1"/>
</dbReference>
<evidence type="ECO:0000256" key="4">
    <source>
        <dbReference type="ARBA" id="ARBA00023146"/>
    </source>
</evidence>
<dbReference type="InterPro" id="IPR001412">
    <property type="entry name" value="aa-tRNA-synth_I_CS"/>
</dbReference>
<dbReference type="InterPro" id="IPR002904">
    <property type="entry name" value="Lys-tRNA-ligase"/>
</dbReference>
<keyword evidence="2" id="KW-0547">Nucleotide-binding</keyword>
<name>A0ABQ6JBK5_9ACTN</name>
<keyword evidence="6" id="KW-1185">Reference proteome</keyword>
<sequence>MGVSQGVQGDWVAEEADRVVAEAERRGTPVVCASGISPSGPVHLGNLRE</sequence>
<proteinExistence type="predicted"/>
<keyword evidence="1" id="KW-0436">Ligase</keyword>
<reference evidence="6" key="1">
    <citation type="journal article" date="2019" name="Int. J. Syst. Evol. Microbiol.">
        <title>The Global Catalogue of Microorganisms (GCM) 10K type strain sequencing project: providing services to taxonomists for standard genome sequencing and annotation.</title>
        <authorList>
            <consortium name="The Broad Institute Genomics Platform"/>
            <consortium name="The Broad Institute Genome Sequencing Center for Infectious Disease"/>
            <person name="Wu L."/>
            <person name="Ma J."/>
        </authorList>
    </citation>
    <scope>NUCLEOTIDE SEQUENCE [LARGE SCALE GENOMIC DNA]</scope>
    <source>
        <strain evidence="6">NBRC 108730</strain>
    </source>
</reference>
<dbReference type="Pfam" id="PF01921">
    <property type="entry name" value="tRNA-synt_1f"/>
    <property type="match status" value="1"/>
</dbReference>
<comment type="caution">
    <text evidence="5">The sequence shown here is derived from an EMBL/GenBank/DDBJ whole genome shotgun (WGS) entry which is preliminary data.</text>
</comment>
<organism evidence="5 6">
    <name type="scientific">Angustibacter aerolatus</name>
    <dbReference type="NCBI Taxonomy" id="1162965"/>
    <lineage>
        <taxon>Bacteria</taxon>
        <taxon>Bacillati</taxon>
        <taxon>Actinomycetota</taxon>
        <taxon>Actinomycetes</taxon>
        <taxon>Kineosporiales</taxon>
        <taxon>Kineosporiaceae</taxon>
    </lineage>
</organism>
<gene>
    <name evidence="5" type="ORF">GCM10025868_08080</name>
</gene>
<protein>
    <recommendedName>
        <fullName evidence="7">Lysine--tRNA ligase</fullName>
    </recommendedName>
</protein>
<dbReference type="PROSITE" id="PS00178">
    <property type="entry name" value="AA_TRNA_LIGASE_I"/>
    <property type="match status" value="1"/>
</dbReference>
<dbReference type="EMBL" id="BSUZ01000001">
    <property type="protein sequence ID" value="GMA85558.1"/>
    <property type="molecule type" value="Genomic_DNA"/>
</dbReference>
<evidence type="ECO:0000256" key="2">
    <source>
        <dbReference type="ARBA" id="ARBA00022741"/>
    </source>
</evidence>
<evidence type="ECO:0008006" key="7">
    <source>
        <dbReference type="Google" id="ProtNLM"/>
    </source>
</evidence>
<evidence type="ECO:0000313" key="5">
    <source>
        <dbReference type="EMBL" id="GMA85558.1"/>
    </source>
</evidence>